<keyword evidence="1" id="KW-0472">Membrane</keyword>
<comment type="caution">
    <text evidence="2">The sequence shown here is derived from an EMBL/GenBank/DDBJ whole genome shotgun (WGS) entry which is preliminary data.</text>
</comment>
<organism evidence="2 3">
    <name type="scientific">Phakopsora pachyrhizi</name>
    <name type="common">Asian soybean rust disease fungus</name>
    <dbReference type="NCBI Taxonomy" id="170000"/>
    <lineage>
        <taxon>Eukaryota</taxon>
        <taxon>Fungi</taxon>
        <taxon>Dikarya</taxon>
        <taxon>Basidiomycota</taxon>
        <taxon>Pucciniomycotina</taxon>
        <taxon>Pucciniomycetes</taxon>
        <taxon>Pucciniales</taxon>
        <taxon>Phakopsoraceae</taxon>
        <taxon>Phakopsora</taxon>
    </lineage>
</organism>
<feature type="transmembrane region" description="Helical" evidence="1">
    <location>
        <begin position="12"/>
        <end position="35"/>
    </location>
</feature>
<keyword evidence="3" id="KW-1185">Reference proteome</keyword>
<dbReference type="Proteomes" id="UP001153365">
    <property type="component" value="Unassembled WGS sequence"/>
</dbReference>
<dbReference type="EMBL" id="CALTRL010005688">
    <property type="protein sequence ID" value="CAH7684783.1"/>
    <property type="molecule type" value="Genomic_DNA"/>
</dbReference>
<dbReference type="AlphaFoldDB" id="A0AAV0BBR0"/>
<evidence type="ECO:0000313" key="3">
    <source>
        <dbReference type="Proteomes" id="UP001153365"/>
    </source>
</evidence>
<proteinExistence type="predicted"/>
<sequence>MTDEVVMLKGKRLFVTVPGGISGQGIGMTIISSTWKVSREIVFVPEQLVIGTVGVFDLVLRLPPLRLKQLVESGDVNIFEVDFRNDLMDSPPAVDWKAVMVVVAVTVDDRTNDWVKLMRAMVIVVIDWYQC</sequence>
<keyword evidence="1" id="KW-1133">Transmembrane helix</keyword>
<reference evidence="2" key="1">
    <citation type="submission" date="2022-06" db="EMBL/GenBank/DDBJ databases">
        <authorList>
            <consortium name="SYNGENTA / RWTH Aachen University"/>
        </authorList>
    </citation>
    <scope>NUCLEOTIDE SEQUENCE</scope>
</reference>
<protein>
    <submittedName>
        <fullName evidence="2">Uncharacterized protein</fullName>
    </submittedName>
</protein>
<name>A0AAV0BBR0_PHAPC</name>
<gene>
    <name evidence="2" type="ORF">PPACK8108_LOCUS19209</name>
</gene>
<accession>A0AAV0BBR0</accession>
<evidence type="ECO:0000313" key="2">
    <source>
        <dbReference type="EMBL" id="CAH7684783.1"/>
    </source>
</evidence>
<evidence type="ECO:0000256" key="1">
    <source>
        <dbReference type="SAM" id="Phobius"/>
    </source>
</evidence>
<keyword evidence="1" id="KW-0812">Transmembrane</keyword>